<dbReference type="Gene3D" id="3.40.50.1820">
    <property type="entry name" value="alpha/beta hydrolase"/>
    <property type="match status" value="1"/>
</dbReference>
<dbReference type="Proteomes" id="UP001149009">
    <property type="component" value="Unassembled WGS sequence"/>
</dbReference>
<dbReference type="InterPro" id="IPR029058">
    <property type="entry name" value="AB_hydrolase_fold"/>
</dbReference>
<keyword evidence="4" id="KW-1185">Reference proteome</keyword>
<dbReference type="AlphaFoldDB" id="A0A9X2X5Q8"/>
<dbReference type="Pfam" id="PF12146">
    <property type="entry name" value="Hydrolase_4"/>
    <property type="match status" value="1"/>
</dbReference>
<dbReference type="RefSeq" id="WP_261514024.1">
    <property type="nucleotide sequence ID" value="NZ_JAODNV010000004.1"/>
</dbReference>
<dbReference type="PANTHER" id="PTHR12277">
    <property type="entry name" value="ALPHA/BETA HYDROLASE DOMAIN-CONTAINING PROTEIN"/>
    <property type="match status" value="1"/>
</dbReference>
<feature type="domain" description="Serine aminopeptidase S33" evidence="2">
    <location>
        <begin position="103"/>
        <end position="215"/>
    </location>
</feature>
<sequence>MLFRSEGLKPLKKQETVPAVPERRRLFPVSRKTAVRSVAALLALLTVGLVVAVRTIPEFILYRERLVFNLLEINSDIELKPLDIKTHDGLTLRSWYHRPAEGKPVIVYFPGRLEDLIRRPAHLFHLAEQGYGLTLAGYRGYGGNPGYPSEHLLYRDGTALLTKLTHEGLAPDGIVLYGYSMGTGIASYVATATRPRALILEAPFTSFPDAVRQQAPSVPIWLVRSRFDTRSRISNIDAPILLLAGEQDRITPPDFAKALAALSQGVAKLEILPEANHVNMARRGALEAVSSFLVSIAGGGVEHAAAQQDPDVLPAVMEN</sequence>
<protein>
    <submittedName>
        <fullName evidence="3">Lysophospholipase</fullName>
    </submittedName>
</protein>
<dbReference type="InterPro" id="IPR022742">
    <property type="entry name" value="Hydrolase_4"/>
</dbReference>
<dbReference type="SUPFAM" id="SSF53474">
    <property type="entry name" value="alpha/beta-Hydrolases"/>
    <property type="match status" value="1"/>
</dbReference>
<dbReference type="EMBL" id="JAODNV010000004">
    <property type="protein sequence ID" value="MCT8989320.1"/>
    <property type="molecule type" value="Genomic_DNA"/>
</dbReference>
<accession>A0A9X2X5Q8</accession>
<comment type="caution">
    <text evidence="3">The sequence shown here is derived from an EMBL/GenBank/DDBJ whole genome shotgun (WGS) entry which is preliminary data.</text>
</comment>
<keyword evidence="1" id="KW-0472">Membrane</keyword>
<evidence type="ECO:0000313" key="4">
    <source>
        <dbReference type="Proteomes" id="UP001149009"/>
    </source>
</evidence>
<evidence type="ECO:0000256" key="1">
    <source>
        <dbReference type="SAM" id="Phobius"/>
    </source>
</evidence>
<organism evidence="3 4">
    <name type="scientific">Chelativorans petroleitrophicus</name>
    <dbReference type="NCBI Taxonomy" id="2975484"/>
    <lineage>
        <taxon>Bacteria</taxon>
        <taxon>Pseudomonadati</taxon>
        <taxon>Pseudomonadota</taxon>
        <taxon>Alphaproteobacteria</taxon>
        <taxon>Hyphomicrobiales</taxon>
        <taxon>Phyllobacteriaceae</taxon>
        <taxon>Chelativorans</taxon>
    </lineage>
</organism>
<dbReference type="PANTHER" id="PTHR12277:SF81">
    <property type="entry name" value="PROTEIN ABHD13"/>
    <property type="match status" value="1"/>
</dbReference>
<gene>
    <name evidence="3" type="ORF">NYR54_03270</name>
</gene>
<keyword evidence="1" id="KW-1133">Transmembrane helix</keyword>
<reference evidence="3" key="1">
    <citation type="submission" date="2022-08" db="EMBL/GenBank/DDBJ databases">
        <title>Chelativorans sichuanense sp. nov., a paraffin oil-degrading bacterium isolated from a mixture of oil-based drill cuttings and paddy soil.</title>
        <authorList>
            <person name="Yu J."/>
            <person name="Liu H."/>
            <person name="Chen Q."/>
        </authorList>
    </citation>
    <scope>NUCLEOTIDE SEQUENCE</scope>
    <source>
        <strain evidence="3">SCAU 2101</strain>
    </source>
</reference>
<name>A0A9X2X5Q8_9HYPH</name>
<feature type="transmembrane region" description="Helical" evidence="1">
    <location>
        <begin position="33"/>
        <end position="53"/>
    </location>
</feature>
<keyword evidence="1" id="KW-0812">Transmembrane</keyword>
<evidence type="ECO:0000313" key="3">
    <source>
        <dbReference type="EMBL" id="MCT8989320.1"/>
    </source>
</evidence>
<proteinExistence type="predicted"/>
<evidence type="ECO:0000259" key="2">
    <source>
        <dbReference type="Pfam" id="PF12146"/>
    </source>
</evidence>